<evidence type="ECO:0000313" key="4">
    <source>
        <dbReference type="EMBL" id="NOU81039.1"/>
    </source>
</evidence>
<dbReference type="PIRSF" id="PIRSF005690">
    <property type="entry name" value="GerBA"/>
    <property type="match status" value="1"/>
</dbReference>
<dbReference type="InterPro" id="IPR004995">
    <property type="entry name" value="Spore_Ger"/>
</dbReference>
<evidence type="ECO:0000256" key="1">
    <source>
        <dbReference type="ARBA" id="ARBA00005278"/>
    </source>
</evidence>
<proteinExistence type="inferred from homology"/>
<organism evidence="4 5">
    <name type="scientific">Paenibacillus phytohabitans</name>
    <dbReference type="NCBI Taxonomy" id="2654978"/>
    <lineage>
        <taxon>Bacteria</taxon>
        <taxon>Bacillati</taxon>
        <taxon>Bacillota</taxon>
        <taxon>Bacilli</taxon>
        <taxon>Bacillales</taxon>
        <taxon>Paenibacillaceae</taxon>
        <taxon>Paenibacillus</taxon>
    </lineage>
</organism>
<dbReference type="EMBL" id="WHOB01000059">
    <property type="protein sequence ID" value="NOU81039.1"/>
    <property type="molecule type" value="Genomic_DNA"/>
</dbReference>
<evidence type="ECO:0000313" key="5">
    <source>
        <dbReference type="Proteomes" id="UP000596857"/>
    </source>
</evidence>
<dbReference type="PANTHER" id="PTHR22550:SF5">
    <property type="entry name" value="LEUCINE ZIPPER PROTEIN 4"/>
    <property type="match status" value="1"/>
</dbReference>
<keyword evidence="3" id="KW-1133">Transmembrane helix</keyword>
<name>A0ABX1YL19_9BACL</name>
<feature type="transmembrane region" description="Helical" evidence="3">
    <location>
        <begin position="415"/>
        <end position="443"/>
    </location>
</feature>
<comment type="caution">
    <text evidence="4">The sequence shown here is derived from an EMBL/GenBank/DDBJ whole genome shotgun (WGS) entry which is preliminary data.</text>
</comment>
<dbReference type="Proteomes" id="UP000596857">
    <property type="component" value="Unassembled WGS sequence"/>
</dbReference>
<dbReference type="Pfam" id="PF03323">
    <property type="entry name" value="GerA"/>
    <property type="match status" value="1"/>
</dbReference>
<evidence type="ECO:0000256" key="3">
    <source>
        <dbReference type="SAM" id="Phobius"/>
    </source>
</evidence>
<keyword evidence="5" id="KW-1185">Reference proteome</keyword>
<accession>A0ABX1YL19</accession>
<evidence type="ECO:0000256" key="2">
    <source>
        <dbReference type="ARBA" id="ARBA00023136"/>
    </source>
</evidence>
<dbReference type="PANTHER" id="PTHR22550">
    <property type="entry name" value="SPORE GERMINATION PROTEIN"/>
    <property type="match status" value="1"/>
</dbReference>
<sequence length="491" mass="54151">MVRCKEYYSGNPAYYPYHLRRAGNRMTVQASELSSILSGCFDFIKRDIVMNDAVITLFYIETICDSTYISQYIIEPLSQASGGVTSREEVGKAIYAAKFGEVRDADEALEHLLAGDPVLIFEQLQYAVYFDARKLESRPVEKSQFEASLVGSNESFNELLVNNVSLIRKRMATQTLKIESHNLGKQSKTQAVLLYIEGTAPEDLVATVRQKLEAMDNEFVLGAQYVAEALSPGKTLFDTIGYTEKPDAIVAKLFEGRISVIVNGTPFALTAPCFFFENLQSPDDYATNRLFVTLLRCVRFGSVLVSLLLPGFYVALTTHHFSLIPSAFVFKLAVSRSGVPFPTVVEVVLMFLFFELSREAGRRLPHQIGQALSIVGALILGDAAVGAGLASQATVVVTGIYAITSFINPRLTSAISVWAVFSIIMSACFGLHGFYLGFILLVAHLGSLRSCDYPYLFPLGTEKSFRAANLDVLVRGPLSKVSKPFLYRGRK</sequence>
<comment type="similarity">
    <text evidence="1">Belongs to the GerABKA family.</text>
</comment>
<reference evidence="4 5" key="1">
    <citation type="submission" date="2019-10" db="EMBL/GenBank/DDBJ databases">
        <title>Description of Paenibacillus terricola sp. nov.</title>
        <authorList>
            <person name="Carlier A."/>
            <person name="Qi S."/>
        </authorList>
    </citation>
    <scope>NUCLEOTIDE SEQUENCE [LARGE SCALE GENOMIC DNA]</scope>
    <source>
        <strain evidence="4 5">LMG 31459</strain>
    </source>
</reference>
<keyword evidence="3" id="KW-0812">Transmembrane</keyword>
<gene>
    <name evidence="4" type="ORF">GC101_19435</name>
</gene>
<dbReference type="InterPro" id="IPR050768">
    <property type="entry name" value="UPF0353/GerABKA_families"/>
</dbReference>
<feature type="transmembrane region" description="Helical" evidence="3">
    <location>
        <begin position="297"/>
        <end position="316"/>
    </location>
</feature>
<feature type="transmembrane region" description="Helical" evidence="3">
    <location>
        <begin position="375"/>
        <end position="403"/>
    </location>
</feature>
<protein>
    <submittedName>
        <fullName evidence="4">Spore germination protein</fullName>
    </submittedName>
</protein>
<keyword evidence="2 3" id="KW-0472">Membrane</keyword>
<feature type="transmembrane region" description="Helical" evidence="3">
    <location>
        <begin position="328"/>
        <end position="354"/>
    </location>
</feature>